<accession>A0A1F5ZLI0</accession>
<dbReference type="EMBL" id="MFJL01000039">
    <property type="protein sequence ID" value="OGG13184.1"/>
    <property type="molecule type" value="Genomic_DNA"/>
</dbReference>
<reference evidence="2 3" key="1">
    <citation type="journal article" date="2016" name="Nat. Commun.">
        <title>Thousands of microbial genomes shed light on interconnected biogeochemical processes in an aquifer system.</title>
        <authorList>
            <person name="Anantharaman K."/>
            <person name="Brown C.T."/>
            <person name="Hug L.A."/>
            <person name="Sharon I."/>
            <person name="Castelle C.J."/>
            <person name="Probst A.J."/>
            <person name="Thomas B.C."/>
            <person name="Singh A."/>
            <person name="Wilkins M.J."/>
            <person name="Karaoz U."/>
            <person name="Brodie E.L."/>
            <person name="Williams K.H."/>
            <person name="Hubbard S.S."/>
            <person name="Banfield J.F."/>
        </authorList>
    </citation>
    <scope>NUCLEOTIDE SEQUENCE [LARGE SCALE GENOMIC DNA]</scope>
</reference>
<proteinExistence type="predicted"/>
<evidence type="ECO:0000313" key="3">
    <source>
        <dbReference type="Proteomes" id="UP000176923"/>
    </source>
</evidence>
<feature type="compositionally biased region" description="Polar residues" evidence="1">
    <location>
        <begin position="85"/>
        <end position="108"/>
    </location>
</feature>
<sequence>MKNISEILFRKYNPSRRTFLREAGVVGSALILEIVDTCGGPIVGGGTGGSTNKAENGATPAGQATDVWSATATPDSLNRDWRVSGNGTPSPNQGVQTNFAQSTSPPAD</sequence>
<organism evidence="2 3">
    <name type="scientific">Candidatus Gottesmanbacteria bacterium RIFCSPHIGHO2_02_FULL_39_11</name>
    <dbReference type="NCBI Taxonomy" id="1798382"/>
    <lineage>
        <taxon>Bacteria</taxon>
        <taxon>Candidatus Gottesmaniibacteriota</taxon>
    </lineage>
</organism>
<dbReference type="STRING" id="1798382.A3D77_00480"/>
<dbReference type="Proteomes" id="UP000176923">
    <property type="component" value="Unassembled WGS sequence"/>
</dbReference>
<feature type="compositionally biased region" description="Polar residues" evidence="1">
    <location>
        <begin position="66"/>
        <end position="76"/>
    </location>
</feature>
<name>A0A1F5ZLI0_9BACT</name>
<feature type="region of interest" description="Disordered" evidence="1">
    <location>
        <begin position="42"/>
        <end position="108"/>
    </location>
</feature>
<gene>
    <name evidence="2" type="ORF">A3D77_00480</name>
</gene>
<evidence type="ECO:0000313" key="2">
    <source>
        <dbReference type="EMBL" id="OGG13184.1"/>
    </source>
</evidence>
<comment type="caution">
    <text evidence="2">The sequence shown here is derived from an EMBL/GenBank/DDBJ whole genome shotgun (WGS) entry which is preliminary data.</text>
</comment>
<dbReference type="AlphaFoldDB" id="A0A1F5ZLI0"/>
<evidence type="ECO:0000256" key="1">
    <source>
        <dbReference type="SAM" id="MobiDB-lite"/>
    </source>
</evidence>
<protein>
    <submittedName>
        <fullName evidence="2">Uncharacterized protein</fullName>
    </submittedName>
</protein>